<dbReference type="Proteomes" id="UP001197247">
    <property type="component" value="Unassembled WGS sequence"/>
</dbReference>
<dbReference type="InterPro" id="IPR019587">
    <property type="entry name" value="Polyketide_cyclase/dehydratase"/>
</dbReference>
<name>A0ABS5TID4_9ACTN</name>
<dbReference type="InterPro" id="IPR023393">
    <property type="entry name" value="START-like_dom_sf"/>
</dbReference>
<dbReference type="Pfam" id="PF10604">
    <property type="entry name" value="Polyketide_cyc2"/>
    <property type="match status" value="1"/>
</dbReference>
<accession>A0ABS5TID4</accession>
<keyword evidence="2" id="KW-1185">Reference proteome</keyword>
<organism evidence="1 2">
    <name type="scientific">Kineosporia corallincola</name>
    <dbReference type="NCBI Taxonomy" id="2835133"/>
    <lineage>
        <taxon>Bacteria</taxon>
        <taxon>Bacillati</taxon>
        <taxon>Actinomycetota</taxon>
        <taxon>Actinomycetes</taxon>
        <taxon>Kineosporiales</taxon>
        <taxon>Kineosporiaceae</taxon>
        <taxon>Kineosporia</taxon>
    </lineage>
</organism>
<gene>
    <name evidence="1" type="ORF">KIH74_18065</name>
</gene>
<dbReference type="SUPFAM" id="SSF55961">
    <property type="entry name" value="Bet v1-like"/>
    <property type="match status" value="1"/>
</dbReference>
<evidence type="ECO:0000313" key="1">
    <source>
        <dbReference type="EMBL" id="MBT0770854.1"/>
    </source>
</evidence>
<proteinExistence type="predicted"/>
<comment type="caution">
    <text evidence="1">The sequence shown here is derived from an EMBL/GenBank/DDBJ whole genome shotgun (WGS) entry which is preliminary data.</text>
</comment>
<dbReference type="RefSeq" id="WP_214157146.1">
    <property type="nucleotide sequence ID" value="NZ_JAHBAY010000007.1"/>
</dbReference>
<dbReference type="EMBL" id="JAHBAY010000007">
    <property type="protein sequence ID" value="MBT0770854.1"/>
    <property type="molecule type" value="Genomic_DNA"/>
</dbReference>
<protein>
    <submittedName>
        <fullName evidence="1">SRPBCC family protein</fullName>
    </submittedName>
</protein>
<dbReference type="Gene3D" id="3.30.530.20">
    <property type="match status" value="1"/>
</dbReference>
<evidence type="ECO:0000313" key="2">
    <source>
        <dbReference type="Proteomes" id="UP001197247"/>
    </source>
</evidence>
<sequence>MPEYQRALTVDASPDELFEYLSKVENLPDYFAGLKEAHSATGDEVHVTARVPAEATAGGHPEQVESNASFSVDADRRAIRWGTPALNDHDYGGSLEVTPDGERARLAVTLHTEHDDPDTINAGIDQTLRNVERIVTRKPRLQN</sequence>
<reference evidence="1 2" key="1">
    <citation type="submission" date="2021-05" db="EMBL/GenBank/DDBJ databases">
        <title>Kineosporia and Streptomyces sp. nov. two new marine actinobacteria isolated from Coral.</title>
        <authorList>
            <person name="Buangrab K."/>
            <person name="Sutthacheep M."/>
            <person name="Yeemin T."/>
            <person name="Harunari E."/>
            <person name="Igarashi Y."/>
            <person name="Kanchanasin P."/>
            <person name="Tanasupawat S."/>
            <person name="Phongsopitanun W."/>
        </authorList>
    </citation>
    <scope>NUCLEOTIDE SEQUENCE [LARGE SCALE GENOMIC DNA]</scope>
    <source>
        <strain evidence="1 2">J2-2</strain>
    </source>
</reference>